<dbReference type="GO" id="GO:0005634">
    <property type="term" value="C:nucleus"/>
    <property type="evidence" value="ECO:0007669"/>
    <property type="project" value="UniProtKB-SubCell"/>
</dbReference>
<dbReference type="Gene3D" id="2.30.30.140">
    <property type="match status" value="1"/>
</dbReference>
<accession>A0A2J8J5Q3</accession>
<dbReference type="AlphaFoldDB" id="A0A2J8J5Q3"/>
<dbReference type="PROSITE" id="PS50812">
    <property type="entry name" value="PWWP"/>
    <property type="match status" value="1"/>
</dbReference>
<keyword evidence="6" id="KW-0949">S-adenosyl-L-methionine</keyword>
<protein>
    <submittedName>
        <fullName evidence="9">NSD1 isoform 7</fullName>
    </submittedName>
</protein>
<gene>
    <name evidence="9" type="ORF">CK820_G0050474</name>
</gene>
<evidence type="ECO:0000256" key="3">
    <source>
        <dbReference type="ARBA" id="ARBA00022454"/>
    </source>
</evidence>
<dbReference type="GO" id="GO:0032259">
    <property type="term" value="P:methylation"/>
    <property type="evidence" value="ECO:0007669"/>
    <property type="project" value="UniProtKB-KW"/>
</dbReference>
<comment type="caution">
    <text evidence="9">The sequence shown here is derived from an EMBL/GenBank/DDBJ whole genome shotgun (WGS) entry which is preliminary data.</text>
</comment>
<dbReference type="GO" id="GO:0005694">
    <property type="term" value="C:chromosome"/>
    <property type="evidence" value="ECO:0007669"/>
    <property type="project" value="UniProtKB-SubCell"/>
</dbReference>
<evidence type="ECO:0000256" key="7">
    <source>
        <dbReference type="ARBA" id="ARBA00023242"/>
    </source>
</evidence>
<dbReference type="EMBL" id="NBAG03000516">
    <property type="protein sequence ID" value="PNI18101.1"/>
    <property type="molecule type" value="Genomic_DNA"/>
</dbReference>
<dbReference type="GO" id="GO:0008168">
    <property type="term" value="F:methyltransferase activity"/>
    <property type="evidence" value="ECO:0007669"/>
    <property type="project" value="UniProtKB-KW"/>
</dbReference>
<sequence length="52" mass="5957">MRHDVGEFPVLFFGSNDYLWTHQARVFPYMEGDVSSKDKMGKGVDGTYKKAL</sequence>
<evidence type="ECO:0000256" key="2">
    <source>
        <dbReference type="ARBA" id="ARBA00004286"/>
    </source>
</evidence>
<keyword evidence="7" id="KW-0539">Nucleus</keyword>
<dbReference type="InterPro" id="IPR050777">
    <property type="entry name" value="SET2_Histone-Lys_MeTrsfase"/>
</dbReference>
<dbReference type="PANTHER" id="PTHR22884">
    <property type="entry name" value="SET DOMAIN PROTEINS"/>
    <property type="match status" value="1"/>
</dbReference>
<evidence type="ECO:0000259" key="8">
    <source>
        <dbReference type="PROSITE" id="PS50812"/>
    </source>
</evidence>
<name>A0A2J8J5Q3_PANTR</name>
<evidence type="ECO:0000313" key="9">
    <source>
        <dbReference type="EMBL" id="PNI18101.1"/>
    </source>
</evidence>
<dbReference type="InterPro" id="IPR000313">
    <property type="entry name" value="PWWP_dom"/>
</dbReference>
<evidence type="ECO:0000313" key="10">
    <source>
        <dbReference type="Proteomes" id="UP000236370"/>
    </source>
</evidence>
<comment type="subcellular location">
    <subcellularLocation>
        <location evidence="2">Chromosome</location>
    </subcellularLocation>
    <subcellularLocation>
        <location evidence="1">Nucleus</location>
    </subcellularLocation>
</comment>
<dbReference type="SUPFAM" id="SSF63748">
    <property type="entry name" value="Tudor/PWWP/MBT"/>
    <property type="match status" value="1"/>
</dbReference>
<evidence type="ECO:0000256" key="5">
    <source>
        <dbReference type="ARBA" id="ARBA00022679"/>
    </source>
</evidence>
<reference evidence="9 10" key="1">
    <citation type="submission" date="2017-12" db="EMBL/GenBank/DDBJ databases">
        <title>High-resolution comparative analysis of great ape genomes.</title>
        <authorList>
            <person name="Pollen A."/>
            <person name="Hastie A."/>
            <person name="Hormozdiari F."/>
            <person name="Dougherty M."/>
            <person name="Liu R."/>
            <person name="Chaisson M."/>
            <person name="Hoppe E."/>
            <person name="Hill C."/>
            <person name="Pang A."/>
            <person name="Hillier L."/>
            <person name="Baker C."/>
            <person name="Armstrong J."/>
            <person name="Shendure J."/>
            <person name="Paten B."/>
            <person name="Wilson R."/>
            <person name="Chao H."/>
            <person name="Schneider V."/>
            <person name="Ventura M."/>
            <person name="Kronenberg Z."/>
            <person name="Murali S."/>
            <person name="Gordon D."/>
            <person name="Cantsilieris S."/>
            <person name="Munson K."/>
            <person name="Nelson B."/>
            <person name="Raja A."/>
            <person name="Underwood J."/>
            <person name="Diekhans M."/>
            <person name="Fiddes I."/>
            <person name="Haussler D."/>
            <person name="Eichler E."/>
        </authorList>
    </citation>
    <scope>NUCLEOTIDE SEQUENCE [LARGE SCALE GENOMIC DNA]</scope>
    <source>
        <strain evidence="9">Yerkes chimp pedigree #C0471</strain>
    </source>
</reference>
<dbReference type="Proteomes" id="UP000236370">
    <property type="component" value="Unassembled WGS sequence"/>
</dbReference>
<evidence type="ECO:0000256" key="4">
    <source>
        <dbReference type="ARBA" id="ARBA00022603"/>
    </source>
</evidence>
<proteinExistence type="predicted"/>
<organism evidence="9 10">
    <name type="scientific">Pan troglodytes</name>
    <name type="common">Chimpanzee</name>
    <dbReference type="NCBI Taxonomy" id="9598"/>
    <lineage>
        <taxon>Eukaryota</taxon>
        <taxon>Metazoa</taxon>
        <taxon>Chordata</taxon>
        <taxon>Craniata</taxon>
        <taxon>Vertebrata</taxon>
        <taxon>Euteleostomi</taxon>
        <taxon>Mammalia</taxon>
        <taxon>Eutheria</taxon>
        <taxon>Euarchontoglires</taxon>
        <taxon>Primates</taxon>
        <taxon>Haplorrhini</taxon>
        <taxon>Catarrhini</taxon>
        <taxon>Hominidae</taxon>
        <taxon>Pan</taxon>
    </lineage>
</organism>
<keyword evidence="3" id="KW-0158">Chromosome</keyword>
<evidence type="ECO:0000256" key="6">
    <source>
        <dbReference type="ARBA" id="ARBA00022691"/>
    </source>
</evidence>
<feature type="domain" description="PWWP" evidence="8">
    <location>
        <begin position="1"/>
        <end position="32"/>
    </location>
</feature>
<evidence type="ECO:0000256" key="1">
    <source>
        <dbReference type="ARBA" id="ARBA00004123"/>
    </source>
</evidence>
<dbReference type="Pfam" id="PF00855">
    <property type="entry name" value="PWWP"/>
    <property type="match status" value="1"/>
</dbReference>
<feature type="non-terminal residue" evidence="9">
    <location>
        <position position="52"/>
    </location>
</feature>
<keyword evidence="5" id="KW-0808">Transferase</keyword>
<keyword evidence="4" id="KW-0489">Methyltransferase</keyword>